<evidence type="ECO:0000313" key="2">
    <source>
        <dbReference type="EMBL" id="EQD51767.1"/>
    </source>
</evidence>
<feature type="domain" description="Thioredoxin" evidence="1">
    <location>
        <begin position="37"/>
        <end position="186"/>
    </location>
</feature>
<dbReference type="EMBL" id="AUZY01007039">
    <property type="protein sequence ID" value="EQD51767.1"/>
    <property type="molecule type" value="Genomic_DNA"/>
</dbReference>
<dbReference type="PANTHER" id="PTHR46388:SF2">
    <property type="entry name" value="NHL REPEAT-CONTAINING PROTEIN 2"/>
    <property type="match status" value="1"/>
</dbReference>
<dbReference type="SUPFAM" id="SSF52833">
    <property type="entry name" value="Thioredoxin-like"/>
    <property type="match status" value="1"/>
</dbReference>
<dbReference type="InterPro" id="IPR013766">
    <property type="entry name" value="Thioredoxin_domain"/>
</dbReference>
<protein>
    <submittedName>
        <fullName evidence="2">NHL repeat-containing protein</fullName>
    </submittedName>
</protein>
<comment type="caution">
    <text evidence="2">The sequence shown here is derived from an EMBL/GenBank/DDBJ whole genome shotgun (WGS) entry which is preliminary data.</text>
</comment>
<dbReference type="PROSITE" id="PS51352">
    <property type="entry name" value="THIOREDOXIN_2"/>
    <property type="match status" value="1"/>
</dbReference>
<organism evidence="2">
    <name type="scientific">mine drainage metagenome</name>
    <dbReference type="NCBI Taxonomy" id="410659"/>
    <lineage>
        <taxon>unclassified sequences</taxon>
        <taxon>metagenomes</taxon>
        <taxon>ecological metagenomes</taxon>
    </lineage>
</organism>
<reference evidence="2" key="1">
    <citation type="submission" date="2013-08" db="EMBL/GenBank/DDBJ databases">
        <authorList>
            <person name="Mendez C."/>
            <person name="Richter M."/>
            <person name="Ferrer M."/>
            <person name="Sanchez J."/>
        </authorList>
    </citation>
    <scope>NUCLEOTIDE SEQUENCE</scope>
</reference>
<dbReference type="SUPFAM" id="SSF101898">
    <property type="entry name" value="NHL repeat"/>
    <property type="match status" value="1"/>
</dbReference>
<name>T1A451_9ZZZZ</name>
<dbReference type="InterPro" id="IPR012336">
    <property type="entry name" value="Thioredoxin-like_fold"/>
</dbReference>
<dbReference type="Gene3D" id="2.120.10.30">
    <property type="entry name" value="TolB, C-terminal domain"/>
    <property type="match status" value="2"/>
</dbReference>
<evidence type="ECO:0000259" key="1">
    <source>
        <dbReference type="PROSITE" id="PS51352"/>
    </source>
</evidence>
<accession>T1A451</accession>
<dbReference type="Gene3D" id="3.40.30.10">
    <property type="entry name" value="Glutaredoxin"/>
    <property type="match status" value="1"/>
</dbReference>
<proteinExistence type="predicted"/>
<dbReference type="AlphaFoldDB" id="T1A451"/>
<sequence length="521" mass="56236">MFKSRRFYPCARPSTDDRHRAGFLAGAALLAALALSACQAEPAPERALPFPKGERWFNVSRPITQKLLKGRVTLLDFFTPGCINCMHMIPILTALAHHFGPDLAVISIDSPKFTASATPNDLRSFILDFHIQEPVLDDPRLTLWNGYGIEAWPTFILVNPKGDLVSAFVGETSYRRLDAAITQVVAQARRNGTLVPRPLPIDPLAPARGLLFAPGKVAVSGNWVAVSDSGDNRILLLSRTGKLMKIIGSKHPGFRDGPGRQAEFNDPQGLAFGPDVLYVADAGNNAIRVIHLHSFRVTTLAGTGHRAYDVDGAGPATSVPLNSPWALQKVGNVLWIAMAGEHQIWKLDLKTGWIAAWAGTGAEGIGTGARLTATFAQPSGLADHAGLLYDADPESSSIRILHLKRGLVQNLVGQGLFSWGFRNGSLAHARLQHDQGLAYLHHTLYVADTFNNAIRKVDLRSGRVSTLATGLDLPSGLAVLNPDTLLIADTGANRILALNLRTDHVGTWAIEAPISPRTHPH</sequence>
<dbReference type="PANTHER" id="PTHR46388">
    <property type="entry name" value="NHL REPEAT-CONTAINING PROTEIN 2"/>
    <property type="match status" value="1"/>
</dbReference>
<dbReference type="InterPro" id="IPR011042">
    <property type="entry name" value="6-blade_b-propeller_TolB-like"/>
</dbReference>
<reference evidence="2" key="2">
    <citation type="journal article" date="2014" name="ISME J.">
        <title>Microbial stratification in low pH oxic and suboxic macroscopic growths along an acid mine drainage.</title>
        <authorList>
            <person name="Mendez-Garcia C."/>
            <person name="Mesa V."/>
            <person name="Sprenger R.R."/>
            <person name="Richter M."/>
            <person name="Diez M.S."/>
            <person name="Solano J."/>
            <person name="Bargiela R."/>
            <person name="Golyshina O.V."/>
            <person name="Manteca A."/>
            <person name="Ramos J.L."/>
            <person name="Gallego J.R."/>
            <person name="Llorente I."/>
            <person name="Martins Dos Santos V.A."/>
            <person name="Jensen O.N."/>
            <person name="Pelaez A.I."/>
            <person name="Sanchez J."/>
            <person name="Ferrer M."/>
        </authorList>
    </citation>
    <scope>NUCLEOTIDE SEQUENCE</scope>
</reference>
<dbReference type="InterPro" id="IPR036249">
    <property type="entry name" value="Thioredoxin-like_sf"/>
</dbReference>
<gene>
    <name evidence="2" type="ORF">B1B_10884</name>
</gene>
<dbReference type="Pfam" id="PF13905">
    <property type="entry name" value="Thioredoxin_8"/>
    <property type="match status" value="1"/>
</dbReference>